<accession>A0ABT9RSA3</accession>
<protein>
    <submittedName>
        <fullName evidence="2">Pilus assembly protein CpaE</fullName>
    </submittedName>
</protein>
<dbReference type="InterPro" id="IPR027417">
    <property type="entry name" value="P-loop_NTPase"/>
</dbReference>
<dbReference type="SUPFAM" id="SSF52540">
    <property type="entry name" value="P-loop containing nucleoside triphosphate hydrolases"/>
    <property type="match status" value="1"/>
</dbReference>
<gene>
    <name evidence="2" type="ORF">J2X98_000680</name>
</gene>
<keyword evidence="3" id="KW-1185">Reference proteome</keyword>
<comment type="caution">
    <text evidence="2">The sequence shown here is derived from an EMBL/GenBank/DDBJ whole genome shotgun (WGS) entry which is preliminary data.</text>
</comment>
<feature type="domain" description="AAA" evidence="1">
    <location>
        <begin position="144"/>
        <end position="297"/>
    </location>
</feature>
<dbReference type="RefSeq" id="WP_307304278.1">
    <property type="nucleotide sequence ID" value="NZ_JAUSRE010000003.1"/>
</dbReference>
<dbReference type="EMBL" id="JAUSRE010000003">
    <property type="protein sequence ID" value="MDP9887109.1"/>
    <property type="molecule type" value="Genomic_DNA"/>
</dbReference>
<evidence type="ECO:0000313" key="3">
    <source>
        <dbReference type="Proteomes" id="UP001226577"/>
    </source>
</evidence>
<name>A0ABT9RSA3_9MICC</name>
<sequence length="398" mass="42484">MSRFVLITPDNNFTQRTKQATNSLHGAVQTLQADYLPPSPDDILRAINGDPAEVILLGPGLPTEDAIRLASLFDLQFPEISVVLVTEGGSDVALPAMRAGIRDLLSPEASVDDIRAMLERASLASAGRRRGLGASVAEAPTGTRIIAVMSPKGGVGKTTVTTNLAVGLGKVSPSNVVVVDLDLQFGDVASGLMLEPERTLIDAVTGAAVQDSMVLKSYLTLHQSGVYALCAPLNPAQADQISGDQVGHLIAQLASEFQYVVVDTAPGLGEHVLATLDRATDAVWVCGMDIPSIRGLRTGFRILEELNLLPENRHVVLNFADRRSGLTVQDVEATIGCPVDIVLPRSRAVPFSTNKGVPLLQDGSRDSAARGLSQLVERLKPDWKEKQHKKLHRRAVVQ</sequence>
<evidence type="ECO:0000313" key="2">
    <source>
        <dbReference type="EMBL" id="MDP9887109.1"/>
    </source>
</evidence>
<dbReference type="InterPro" id="IPR025669">
    <property type="entry name" value="AAA_dom"/>
</dbReference>
<dbReference type="Proteomes" id="UP001226577">
    <property type="component" value="Unassembled WGS sequence"/>
</dbReference>
<evidence type="ECO:0000259" key="1">
    <source>
        <dbReference type="Pfam" id="PF13614"/>
    </source>
</evidence>
<dbReference type="InterPro" id="IPR050625">
    <property type="entry name" value="ParA/MinD_ATPase"/>
</dbReference>
<dbReference type="Pfam" id="PF13614">
    <property type="entry name" value="AAA_31"/>
    <property type="match status" value="1"/>
</dbReference>
<organism evidence="2 3">
    <name type="scientific">Pseudarthrobacter enclensis</name>
    <dbReference type="NCBI Taxonomy" id="993070"/>
    <lineage>
        <taxon>Bacteria</taxon>
        <taxon>Bacillati</taxon>
        <taxon>Actinomycetota</taxon>
        <taxon>Actinomycetes</taxon>
        <taxon>Micrococcales</taxon>
        <taxon>Micrococcaceae</taxon>
        <taxon>Pseudarthrobacter</taxon>
    </lineage>
</organism>
<proteinExistence type="predicted"/>
<dbReference type="PANTHER" id="PTHR43384">
    <property type="entry name" value="SEPTUM SITE-DETERMINING PROTEIN MIND HOMOLOG, CHLOROPLASTIC-RELATED"/>
    <property type="match status" value="1"/>
</dbReference>
<dbReference type="PANTHER" id="PTHR43384:SF13">
    <property type="entry name" value="SLR0110 PROTEIN"/>
    <property type="match status" value="1"/>
</dbReference>
<reference evidence="2 3" key="1">
    <citation type="submission" date="2023-07" db="EMBL/GenBank/DDBJ databases">
        <title>Sorghum-associated microbial communities from plants grown in Nebraska, USA.</title>
        <authorList>
            <person name="Schachtman D."/>
        </authorList>
    </citation>
    <scope>NUCLEOTIDE SEQUENCE [LARGE SCALE GENOMIC DNA]</scope>
    <source>
        <strain evidence="2 3">CC222</strain>
    </source>
</reference>
<dbReference type="Gene3D" id="3.40.50.2300">
    <property type="match status" value="1"/>
</dbReference>
<dbReference type="Gene3D" id="3.40.50.300">
    <property type="entry name" value="P-loop containing nucleotide triphosphate hydrolases"/>
    <property type="match status" value="1"/>
</dbReference>